<dbReference type="AlphaFoldDB" id="A0A251WWY4"/>
<dbReference type="OrthoDB" id="7593450at2"/>
<comment type="caution">
    <text evidence="1">The sequence shown here is derived from an EMBL/GenBank/DDBJ whole genome shotgun (WGS) entry which is preliminary data.</text>
</comment>
<name>A0A251WWY4_9RHOB</name>
<accession>A0A251WWY4</accession>
<proteinExistence type="predicted"/>
<dbReference type="Gene3D" id="1.25.40.10">
    <property type="entry name" value="Tetratricopeptide repeat domain"/>
    <property type="match status" value="1"/>
</dbReference>
<dbReference type="InterPro" id="IPR011990">
    <property type="entry name" value="TPR-like_helical_dom_sf"/>
</dbReference>
<evidence type="ECO:0000313" key="2">
    <source>
        <dbReference type="Proteomes" id="UP000194664"/>
    </source>
</evidence>
<dbReference type="InterPro" id="IPR010323">
    <property type="entry name" value="DUF924"/>
</dbReference>
<dbReference type="Pfam" id="PF06041">
    <property type="entry name" value="DUF924"/>
    <property type="match status" value="1"/>
</dbReference>
<dbReference type="SUPFAM" id="SSF48452">
    <property type="entry name" value="TPR-like"/>
    <property type="match status" value="1"/>
</dbReference>
<gene>
    <name evidence="1" type="ORF">BVC71_11920</name>
</gene>
<dbReference type="EMBL" id="MSPP01000004">
    <property type="protein sequence ID" value="OUD08638.1"/>
    <property type="molecule type" value="Genomic_DNA"/>
</dbReference>
<reference evidence="1 2" key="1">
    <citation type="submission" date="2016-12" db="EMBL/GenBank/DDBJ databases">
        <title>The draft genome sequence of HSLHS2.</title>
        <authorList>
            <person name="Hu D."/>
            <person name="Wang L."/>
            <person name="Shao Z."/>
        </authorList>
    </citation>
    <scope>NUCLEOTIDE SEQUENCE [LARGE SCALE GENOMIC DNA]</scope>
    <source>
        <strain evidence="1">MCCC 1A06712</strain>
    </source>
</reference>
<dbReference type="Gene3D" id="1.20.58.320">
    <property type="entry name" value="TPR-like"/>
    <property type="match status" value="1"/>
</dbReference>
<organism evidence="1 2">
    <name type="scientific">Marivivens niveibacter</name>
    <dbReference type="NCBI Taxonomy" id="1930667"/>
    <lineage>
        <taxon>Bacteria</taxon>
        <taxon>Pseudomonadati</taxon>
        <taxon>Pseudomonadota</taxon>
        <taxon>Alphaproteobacteria</taxon>
        <taxon>Rhodobacterales</taxon>
        <taxon>Paracoccaceae</taxon>
        <taxon>Marivivens group</taxon>
        <taxon>Marivivens</taxon>
    </lineage>
</organism>
<evidence type="ECO:0000313" key="1">
    <source>
        <dbReference type="EMBL" id="OUD08638.1"/>
    </source>
</evidence>
<dbReference type="Proteomes" id="UP000194664">
    <property type="component" value="Unassembled WGS sequence"/>
</dbReference>
<keyword evidence="2" id="KW-1185">Reference proteome</keyword>
<evidence type="ECO:0008006" key="3">
    <source>
        <dbReference type="Google" id="ProtNLM"/>
    </source>
</evidence>
<sequence length="192" mass="22342">MTQDRIQSIWDFWFDELSPKDWYSGGEALDTLIRDRFLSTWTEARDGAFGHWLTDARGALAYILLTDQFPRNMFRGEADAFLMDANARATAKLAIDQGWDKQTKEPDRQFFYLPLMHSENIVDQDRSVNCFRHSMPETGDDNLGHAIAHRWIIRQFGRFPYRNQALNRENSSAEIQFLNKGGYKLALDLTRG</sequence>
<protein>
    <recommendedName>
        <fullName evidence="3">DUF924 domain-containing protein</fullName>
    </recommendedName>
</protein>
<dbReference type="RefSeq" id="WP_086451908.1">
    <property type="nucleotide sequence ID" value="NZ_MSPP01000004.1"/>
</dbReference>